<protein>
    <submittedName>
        <fullName evidence="2">Uncharacterized protein</fullName>
    </submittedName>
</protein>
<gene>
    <name evidence="2" type="ORF">ABL78_7386</name>
</gene>
<evidence type="ECO:0000313" key="3">
    <source>
        <dbReference type="Proteomes" id="UP000038009"/>
    </source>
</evidence>
<dbReference type="VEuPathDB" id="TriTrypDB:Lsey_0354_0090"/>
<evidence type="ECO:0000313" key="2">
    <source>
        <dbReference type="EMBL" id="KPI83583.1"/>
    </source>
</evidence>
<dbReference type="OrthoDB" id="265159at2759"/>
<dbReference type="EMBL" id="LJSK01000354">
    <property type="protein sequence ID" value="KPI83583.1"/>
    <property type="molecule type" value="Genomic_DNA"/>
</dbReference>
<feature type="compositionally biased region" description="Acidic residues" evidence="1">
    <location>
        <begin position="310"/>
        <end position="327"/>
    </location>
</feature>
<dbReference type="OMA" id="EADIFML"/>
<proteinExistence type="predicted"/>
<dbReference type="Proteomes" id="UP000038009">
    <property type="component" value="Unassembled WGS sequence"/>
</dbReference>
<feature type="compositionally biased region" description="Basic and acidic residues" evidence="1">
    <location>
        <begin position="235"/>
        <end position="256"/>
    </location>
</feature>
<accession>A0A0N1P9J6</accession>
<organism evidence="2 3">
    <name type="scientific">Leptomonas seymouri</name>
    <dbReference type="NCBI Taxonomy" id="5684"/>
    <lineage>
        <taxon>Eukaryota</taxon>
        <taxon>Discoba</taxon>
        <taxon>Euglenozoa</taxon>
        <taxon>Kinetoplastea</taxon>
        <taxon>Metakinetoplastina</taxon>
        <taxon>Trypanosomatida</taxon>
        <taxon>Trypanosomatidae</taxon>
        <taxon>Leishmaniinae</taxon>
        <taxon>Leptomonas</taxon>
    </lineage>
</organism>
<sequence>MLYKSARPSAGDAWTQHASVPCTAVPLSYTQSTARPPYSQRDVYSTCTAKPACATAVAQTVASNPAMTIAQQKARYARAYVPPLELRQSQLDNPTQAHTYQTQGAEQQLAYPGVPSQFATCSAAQPCEKAVVQARATTRRHPVDQFTSSTVQPTGEWLQLQLSMQERQLACWKQLAQTQQQLTFELQGLREEVRRIRETLVERKTLTSPHKRPRGQCGDDSRADAMSRPLPRSPQKAESRTPSHPPRQDSENDEGKAGNMQRLMTVRGVRLTGGSTATSTQAFLLNDPMSGERYPADADAAFPRVRSGEVDENTSDAADSEADLFLL</sequence>
<keyword evidence="3" id="KW-1185">Reference proteome</keyword>
<dbReference type="AlphaFoldDB" id="A0A0N1P9J6"/>
<feature type="region of interest" description="Disordered" evidence="1">
    <location>
        <begin position="203"/>
        <end position="261"/>
    </location>
</feature>
<reference evidence="2 3" key="1">
    <citation type="journal article" date="2015" name="PLoS Pathog.">
        <title>Leptomonas seymouri: Adaptations to the Dixenous Life Cycle Analyzed by Genome Sequencing, Transcriptome Profiling and Co-infection with Leishmania donovani.</title>
        <authorList>
            <person name="Kraeva N."/>
            <person name="Butenko A."/>
            <person name="Hlavacova J."/>
            <person name="Kostygov A."/>
            <person name="Myskova J."/>
            <person name="Grybchuk D."/>
            <person name="Lestinova T."/>
            <person name="Votypka J."/>
            <person name="Volf P."/>
            <person name="Opperdoes F."/>
            <person name="Flegontov P."/>
            <person name="Lukes J."/>
            <person name="Yurchenko V."/>
        </authorList>
    </citation>
    <scope>NUCLEOTIDE SEQUENCE [LARGE SCALE GENOMIC DNA]</scope>
    <source>
        <strain evidence="2 3">ATCC 30220</strain>
    </source>
</reference>
<comment type="caution">
    <text evidence="2">The sequence shown here is derived from an EMBL/GenBank/DDBJ whole genome shotgun (WGS) entry which is preliminary data.</text>
</comment>
<evidence type="ECO:0000256" key="1">
    <source>
        <dbReference type="SAM" id="MobiDB-lite"/>
    </source>
</evidence>
<feature type="region of interest" description="Disordered" evidence="1">
    <location>
        <begin position="284"/>
        <end position="327"/>
    </location>
</feature>
<name>A0A0N1P9J6_LEPSE</name>